<dbReference type="InterPro" id="IPR050198">
    <property type="entry name" value="Non-receptor_tyrosine_kinases"/>
</dbReference>
<dbReference type="InterPro" id="IPR035838">
    <property type="entry name" value="SYK/ZAP-70_N_SH2"/>
</dbReference>
<dbReference type="InterPro" id="IPR023420">
    <property type="entry name" value="Kinase_SYK/ZAP-70_inter-SH2_sf"/>
</dbReference>
<gene>
    <name evidence="13" type="ORF">IHE44_0009952</name>
    <name evidence="12" type="ORF">IHE44_010040</name>
</gene>
<reference evidence="13 14" key="2">
    <citation type="journal article" date="2021" name="J. Hered.">
        <title>Feather Gene Expression Elucidates the Developmental Basis of Plumage Iridescence in African Starlings.</title>
        <authorList>
            <person name="Rubenstein D.R."/>
            <person name="Corvelo A."/>
            <person name="MacManes M.D."/>
            <person name="Maia R."/>
            <person name="Narzisi G."/>
            <person name="Rousaki A."/>
            <person name="Vandenabeele P."/>
            <person name="Shawkey M.D."/>
            <person name="Solomon J."/>
        </authorList>
    </citation>
    <scope>NUCLEOTIDE SEQUENCE [LARGE SCALE GENOMIC DNA]</scope>
    <source>
        <strain evidence="13">SS15</strain>
    </source>
</reference>
<comment type="similarity">
    <text evidence="9">Belongs to the protein kinase superfamily. Tyr protein kinase family.</text>
</comment>
<dbReference type="InterPro" id="IPR036860">
    <property type="entry name" value="SH2_dom_sf"/>
</dbReference>
<dbReference type="PRINTS" id="PR00401">
    <property type="entry name" value="SH2DOMAIN"/>
</dbReference>
<dbReference type="PROSITE" id="PS00107">
    <property type="entry name" value="PROTEIN_KINASE_ATP"/>
    <property type="match status" value="1"/>
</dbReference>
<evidence type="ECO:0000256" key="7">
    <source>
        <dbReference type="PROSITE-ProRule" id="PRU00191"/>
    </source>
</evidence>
<dbReference type="SUPFAM" id="SSF55550">
    <property type="entry name" value="SH2 domain"/>
    <property type="match status" value="2"/>
</dbReference>
<proteinExistence type="inferred from homology"/>
<dbReference type="InterPro" id="IPR017441">
    <property type="entry name" value="Protein_kinase_ATP_BS"/>
</dbReference>
<dbReference type="FunFam" id="3.30.505.10:FF:000031">
    <property type="entry name" value="Tyrosine-protein kinase"/>
    <property type="match status" value="1"/>
</dbReference>
<dbReference type="InterPro" id="IPR000719">
    <property type="entry name" value="Prot_kinase_dom"/>
</dbReference>
<dbReference type="SMART" id="SM00252">
    <property type="entry name" value="SH2"/>
    <property type="match status" value="2"/>
</dbReference>
<dbReference type="Gene3D" id="3.30.505.10">
    <property type="entry name" value="SH2 domain"/>
    <property type="match status" value="2"/>
</dbReference>
<keyword evidence="5 9" id="KW-0829">Tyrosine-protein kinase</keyword>
<dbReference type="AlphaFoldDB" id="A0A835NDN0"/>
<keyword evidence="4 8" id="KW-0067">ATP-binding</keyword>
<protein>
    <recommendedName>
        <fullName evidence="9">Tyrosine-protein kinase</fullName>
        <ecNumber evidence="9">2.7.10.2</ecNumber>
    </recommendedName>
</protein>
<dbReference type="Pfam" id="PF00017">
    <property type="entry name" value="SH2"/>
    <property type="match status" value="2"/>
</dbReference>
<dbReference type="FunFam" id="3.30.200.20:FF:000185">
    <property type="entry name" value="Tyrosine-protein kinase"/>
    <property type="match status" value="1"/>
</dbReference>
<dbReference type="PRINTS" id="PR00109">
    <property type="entry name" value="TYRKINASE"/>
</dbReference>
<reference evidence="13" key="3">
    <citation type="submission" date="2022-01" db="EMBL/GenBank/DDBJ databases">
        <authorList>
            <person name="Rubenstein D.R."/>
        </authorList>
    </citation>
    <scope>NUCLEOTIDE SEQUENCE</scope>
    <source>
        <strain evidence="13">SS15</strain>
        <tissue evidence="13">Liver</tissue>
    </source>
</reference>
<dbReference type="GO" id="GO:0004715">
    <property type="term" value="F:non-membrane spanning protein tyrosine kinase activity"/>
    <property type="evidence" value="ECO:0007669"/>
    <property type="project" value="UniProtKB-EC"/>
</dbReference>
<dbReference type="InterPro" id="IPR020635">
    <property type="entry name" value="Tyr_kinase_cat_dom"/>
</dbReference>
<dbReference type="InterPro" id="IPR011009">
    <property type="entry name" value="Kinase-like_dom_sf"/>
</dbReference>
<comment type="catalytic activity">
    <reaction evidence="6 9">
        <text>L-tyrosyl-[protein] + ATP = O-phospho-L-tyrosyl-[protein] + ADP + H(+)</text>
        <dbReference type="Rhea" id="RHEA:10596"/>
        <dbReference type="Rhea" id="RHEA-COMP:10136"/>
        <dbReference type="Rhea" id="RHEA-COMP:20101"/>
        <dbReference type="ChEBI" id="CHEBI:15378"/>
        <dbReference type="ChEBI" id="CHEBI:30616"/>
        <dbReference type="ChEBI" id="CHEBI:46858"/>
        <dbReference type="ChEBI" id="CHEBI:61978"/>
        <dbReference type="ChEBI" id="CHEBI:456216"/>
        <dbReference type="EC" id="2.7.10.2"/>
    </reaction>
</comment>
<keyword evidence="2 8" id="KW-0547">Nucleotide-binding</keyword>
<dbReference type="Gene3D" id="1.10.510.10">
    <property type="entry name" value="Transferase(Phosphotransferase) domain 1"/>
    <property type="match status" value="1"/>
</dbReference>
<organism evidence="12">
    <name type="scientific">Lamprotornis superbus</name>
    <dbReference type="NCBI Taxonomy" id="245042"/>
    <lineage>
        <taxon>Eukaryota</taxon>
        <taxon>Metazoa</taxon>
        <taxon>Chordata</taxon>
        <taxon>Craniata</taxon>
        <taxon>Vertebrata</taxon>
        <taxon>Euteleostomi</taxon>
        <taxon>Archelosauria</taxon>
        <taxon>Archosauria</taxon>
        <taxon>Dinosauria</taxon>
        <taxon>Saurischia</taxon>
        <taxon>Theropoda</taxon>
        <taxon>Coelurosauria</taxon>
        <taxon>Aves</taxon>
        <taxon>Neognathae</taxon>
        <taxon>Neoaves</taxon>
        <taxon>Telluraves</taxon>
        <taxon>Australaves</taxon>
        <taxon>Passeriformes</taxon>
        <taxon>Sturnidae</taxon>
        <taxon>Lamprotornis</taxon>
    </lineage>
</organism>
<feature type="domain" description="Protein kinase" evidence="11">
    <location>
        <begin position="412"/>
        <end position="682"/>
    </location>
</feature>
<dbReference type="PROSITE" id="PS00109">
    <property type="entry name" value="PROTEIN_KINASE_TYR"/>
    <property type="match status" value="1"/>
</dbReference>
<keyword evidence="1 9" id="KW-0808">Transferase</keyword>
<evidence type="ECO:0000256" key="1">
    <source>
        <dbReference type="ARBA" id="ARBA00022679"/>
    </source>
</evidence>
<dbReference type="InterPro" id="IPR000980">
    <property type="entry name" value="SH2"/>
</dbReference>
<evidence type="ECO:0000256" key="3">
    <source>
        <dbReference type="ARBA" id="ARBA00022777"/>
    </source>
</evidence>
<keyword evidence="7" id="KW-0727">SH2 domain</keyword>
<feature type="domain" description="SH2" evidence="10">
    <location>
        <begin position="10"/>
        <end position="102"/>
    </location>
</feature>
<evidence type="ECO:0000256" key="5">
    <source>
        <dbReference type="ARBA" id="ARBA00023137"/>
    </source>
</evidence>
<dbReference type="InterPro" id="IPR008266">
    <property type="entry name" value="Tyr_kinase_AS"/>
</dbReference>
<evidence type="ECO:0000313" key="14">
    <source>
        <dbReference type="Proteomes" id="UP000618051"/>
    </source>
</evidence>
<dbReference type="FunFam" id="1.10.510.10:FF:000216">
    <property type="entry name" value="Tyrosine-protein kinase SYK"/>
    <property type="match status" value="1"/>
</dbReference>
<dbReference type="GO" id="GO:0005524">
    <property type="term" value="F:ATP binding"/>
    <property type="evidence" value="ECO:0007669"/>
    <property type="project" value="UniProtKB-UniRule"/>
</dbReference>
<feature type="domain" description="SH2" evidence="10">
    <location>
        <begin position="181"/>
        <end position="272"/>
    </location>
</feature>
<evidence type="ECO:0000256" key="2">
    <source>
        <dbReference type="ARBA" id="ARBA00022741"/>
    </source>
</evidence>
<dbReference type="EMBL" id="JADDUC010000406">
    <property type="protein sequence ID" value="KAG0113737.1"/>
    <property type="molecule type" value="Genomic_DNA"/>
</dbReference>
<dbReference type="Pfam" id="PF07714">
    <property type="entry name" value="PK_Tyr_Ser-Thr"/>
    <property type="match status" value="1"/>
</dbReference>
<evidence type="ECO:0000256" key="6">
    <source>
        <dbReference type="ARBA" id="ARBA00051245"/>
    </source>
</evidence>
<dbReference type="EC" id="2.7.10.2" evidence="9"/>
<comment type="caution">
    <text evidence="12">The sequence shown here is derived from an EMBL/GenBank/DDBJ whole genome shotgun (WGS) entry which is preliminary data.</text>
</comment>
<dbReference type="SUPFAM" id="SSF56112">
    <property type="entry name" value="Protein kinase-like (PK-like)"/>
    <property type="match status" value="1"/>
</dbReference>
<accession>A0A835NDN0</accession>
<dbReference type="OrthoDB" id="535945at2759"/>
<dbReference type="PROSITE" id="PS50001">
    <property type="entry name" value="SH2"/>
    <property type="match status" value="2"/>
</dbReference>
<dbReference type="SMART" id="SM00219">
    <property type="entry name" value="TyrKc"/>
    <property type="match status" value="1"/>
</dbReference>
<evidence type="ECO:0000259" key="10">
    <source>
        <dbReference type="PROSITE" id="PS50001"/>
    </source>
</evidence>
<evidence type="ECO:0000313" key="12">
    <source>
        <dbReference type="EMBL" id="KAG0113737.1"/>
    </source>
</evidence>
<dbReference type="InterPro" id="IPR001245">
    <property type="entry name" value="Ser-Thr/Tyr_kinase_cat_dom"/>
</dbReference>
<evidence type="ECO:0000256" key="4">
    <source>
        <dbReference type="ARBA" id="ARBA00022840"/>
    </source>
</evidence>
<evidence type="ECO:0000256" key="8">
    <source>
        <dbReference type="PROSITE-ProRule" id="PRU10141"/>
    </source>
</evidence>
<evidence type="ECO:0000256" key="9">
    <source>
        <dbReference type="RuleBase" id="RU362096"/>
    </source>
</evidence>
<dbReference type="EMBL" id="JADDUC020000030">
    <property type="protein sequence ID" value="KAI1230493.1"/>
    <property type="molecule type" value="Genomic_DNA"/>
</dbReference>
<dbReference type="PROSITE" id="PS50011">
    <property type="entry name" value="PROTEIN_KINASE_DOM"/>
    <property type="match status" value="1"/>
</dbReference>
<keyword evidence="14" id="KW-1185">Reference proteome</keyword>
<dbReference type="Gene3D" id="1.10.930.10">
    <property type="entry name" value="Syk Kinase, Chain A, domain 2"/>
    <property type="match status" value="2"/>
</dbReference>
<sequence length="682" mass="75803">MPDAAAHLPFYYGSIARSEAEEHLKLAGMADGLFLLRQCLRSLGGYVLSMVCDLQFYHYPIERQLNGTYAILGGKAHCGPEELCEFYSKDADGLCCPLRKPCNRPSGVEPQPGVFDSMRDNMVREYVRQTWKLEVLGYPGGGVGTRDPSGTGGDALEQAIISQAPQVEKLVATTAHERMPWYHGNISREEAERRLYSGAQPDGKFLLREKKENRAYALSLIYGKTVYHYKVDHDKSGKYSIPEGTKFDTLWQLVEYLKLKPDGLIFYLREACPNPNMPGELTALSATPGLGLPPAGASGAVPAPISLPVPSPAGEGARNLGHLNADGYTPDPVGGMRNAGGEGELAKRAEKPFPIHEGHGMGKGRFITKGSSWEGAGKSRLLPMDTSVYESPYSDPEELKDKKLFLKRDHLMIDEVELGAGNFGCVKKGVYKMRKKQIDVAIKVLKSNNEKTVKDEMMKEAQIMHQLDNPYIVRMIGVCEAESLMLVMEMASGGPLNRFLASRKDEITTSNIVELMHQVSMGMKYLEEKNFVHRDLAARNVLLVNQHYAKISDFGLSKALGADDSYYKARTAGKWPLKWYAPECILYHKFSSKSDVWSYGVTMWEAFSFGQKPYKKMKGPEVISFIEQGKRMDCPQECPAEIWEERPGFVAVENIIRSYYYSIAAKPENGPDTGDKAKAALP</sequence>
<dbReference type="Gene3D" id="3.30.200.20">
    <property type="entry name" value="Phosphorylase Kinase, domain 1"/>
    <property type="match status" value="1"/>
</dbReference>
<evidence type="ECO:0000313" key="13">
    <source>
        <dbReference type="EMBL" id="KAI1230493.1"/>
    </source>
</evidence>
<keyword evidence="3 9" id="KW-0418">Kinase</keyword>
<reference evidence="12" key="1">
    <citation type="submission" date="2020-10" db="EMBL/GenBank/DDBJ databases">
        <title>Feather gene expression reveals the developmental basis of iridescence in African starlings.</title>
        <authorList>
            <person name="Rubenstein D.R."/>
        </authorList>
    </citation>
    <scope>NUCLEOTIDE SEQUENCE</scope>
    <source>
        <strain evidence="12">SS15</strain>
        <tissue evidence="12">Liver</tissue>
    </source>
</reference>
<dbReference type="PANTHER" id="PTHR24418">
    <property type="entry name" value="TYROSINE-PROTEIN KINASE"/>
    <property type="match status" value="1"/>
</dbReference>
<dbReference type="CDD" id="cd09938">
    <property type="entry name" value="SH2_N-SH2_Zap70_Syk_like"/>
    <property type="match status" value="1"/>
</dbReference>
<feature type="binding site" evidence="8">
    <location>
        <position position="443"/>
    </location>
    <ligand>
        <name>ATP</name>
        <dbReference type="ChEBI" id="CHEBI:30616"/>
    </ligand>
</feature>
<name>A0A835NDN0_9PASS</name>
<dbReference type="Proteomes" id="UP000618051">
    <property type="component" value="Unassembled WGS sequence"/>
</dbReference>
<evidence type="ECO:0000259" key="11">
    <source>
        <dbReference type="PROSITE" id="PS50011"/>
    </source>
</evidence>